<organism evidence="2 3">
    <name type="scientific">Mycena sanguinolenta</name>
    <dbReference type="NCBI Taxonomy" id="230812"/>
    <lineage>
        <taxon>Eukaryota</taxon>
        <taxon>Fungi</taxon>
        <taxon>Dikarya</taxon>
        <taxon>Basidiomycota</taxon>
        <taxon>Agaricomycotina</taxon>
        <taxon>Agaricomycetes</taxon>
        <taxon>Agaricomycetidae</taxon>
        <taxon>Agaricales</taxon>
        <taxon>Marasmiineae</taxon>
        <taxon>Mycenaceae</taxon>
        <taxon>Mycena</taxon>
    </lineage>
</organism>
<evidence type="ECO:0000313" key="3">
    <source>
        <dbReference type="Proteomes" id="UP000623467"/>
    </source>
</evidence>
<feature type="region of interest" description="Disordered" evidence="1">
    <location>
        <begin position="91"/>
        <end position="143"/>
    </location>
</feature>
<sequence length="188" mass="20754">MPSLQPPAEILAPSPLPECRPKAITNIVSIPLSPLSSGSGQSDEENTKNDDDDFPLVLLTFALHIDAPSETEEEEDKTCSVLFPCSCSLEDNSSTEIPDSKQPRADGSPRPQRPNASNKKPVRNVSAPPVLPSRERRKPFAECGNLVQRDHEFRMDVSKLKLKTRRSYGGDEKENIPPLRRVSLSLDV</sequence>
<feature type="compositionally biased region" description="Low complexity" evidence="1">
    <location>
        <begin position="30"/>
        <end position="41"/>
    </location>
</feature>
<evidence type="ECO:0000313" key="2">
    <source>
        <dbReference type="EMBL" id="KAF7363753.1"/>
    </source>
</evidence>
<gene>
    <name evidence="2" type="ORF">MSAN_01033100</name>
</gene>
<name>A0A8H6YM93_9AGAR</name>
<protein>
    <submittedName>
        <fullName evidence="2">Uncharacterized protein</fullName>
    </submittedName>
</protein>
<dbReference type="AlphaFoldDB" id="A0A8H6YM93"/>
<dbReference type="EMBL" id="JACAZH010000007">
    <property type="protein sequence ID" value="KAF7363753.1"/>
    <property type="molecule type" value="Genomic_DNA"/>
</dbReference>
<proteinExistence type="predicted"/>
<dbReference type="OrthoDB" id="10480428at2759"/>
<accession>A0A8H6YM93</accession>
<keyword evidence="3" id="KW-1185">Reference proteome</keyword>
<reference evidence="2" key="1">
    <citation type="submission" date="2020-05" db="EMBL/GenBank/DDBJ databases">
        <title>Mycena genomes resolve the evolution of fungal bioluminescence.</title>
        <authorList>
            <person name="Tsai I.J."/>
        </authorList>
    </citation>
    <scope>NUCLEOTIDE SEQUENCE</scope>
    <source>
        <strain evidence="2">160909Yilan</strain>
    </source>
</reference>
<dbReference type="Proteomes" id="UP000623467">
    <property type="component" value="Unassembled WGS sequence"/>
</dbReference>
<evidence type="ECO:0000256" key="1">
    <source>
        <dbReference type="SAM" id="MobiDB-lite"/>
    </source>
</evidence>
<comment type="caution">
    <text evidence="2">The sequence shown here is derived from an EMBL/GenBank/DDBJ whole genome shotgun (WGS) entry which is preliminary data.</text>
</comment>
<feature type="region of interest" description="Disordered" evidence="1">
    <location>
        <begin position="30"/>
        <end position="53"/>
    </location>
</feature>